<dbReference type="AlphaFoldDB" id="K2JFM4"/>
<keyword evidence="3" id="KW-0805">Transcription regulation</keyword>
<dbReference type="InterPro" id="IPR002078">
    <property type="entry name" value="Sigma_54_int"/>
</dbReference>
<keyword evidence="9" id="KW-0282">Flagellum</keyword>
<dbReference type="Pfam" id="PF00072">
    <property type="entry name" value="Response_reg"/>
    <property type="match status" value="1"/>
</dbReference>
<reference evidence="9 10" key="1">
    <citation type="journal article" date="2012" name="J. Bacteriol.">
        <title>Genome Sequence of Gallaecimonas xiamenensis Type Strain 3-C-1.</title>
        <authorList>
            <person name="Lai Q."/>
            <person name="Wang L."/>
            <person name="Wang W."/>
            <person name="Shao Z."/>
        </authorList>
    </citation>
    <scope>NUCLEOTIDE SEQUENCE [LARGE SCALE GENOMIC DNA]</scope>
    <source>
        <strain evidence="9 10">3-C-1</strain>
    </source>
</reference>
<evidence type="ECO:0000256" key="1">
    <source>
        <dbReference type="ARBA" id="ARBA00022741"/>
    </source>
</evidence>
<evidence type="ECO:0000256" key="2">
    <source>
        <dbReference type="ARBA" id="ARBA00022840"/>
    </source>
</evidence>
<dbReference type="Gene3D" id="3.40.50.300">
    <property type="entry name" value="P-loop containing nucleotide triphosphate hydrolases"/>
    <property type="match status" value="1"/>
</dbReference>
<dbReference type="EMBL" id="AMRI01000011">
    <property type="protein sequence ID" value="EKE73963.1"/>
    <property type="molecule type" value="Genomic_DNA"/>
</dbReference>
<evidence type="ECO:0000256" key="6">
    <source>
        <dbReference type="PROSITE-ProRule" id="PRU00169"/>
    </source>
</evidence>
<dbReference type="PATRIC" id="fig|745411.4.peg.1781"/>
<dbReference type="Gene3D" id="1.10.8.60">
    <property type="match status" value="1"/>
</dbReference>
<name>K2JFM4_9GAMM</name>
<dbReference type="Pfam" id="PF00158">
    <property type="entry name" value="Sigma54_activat"/>
    <property type="match status" value="1"/>
</dbReference>
<dbReference type="GO" id="GO:0005524">
    <property type="term" value="F:ATP binding"/>
    <property type="evidence" value="ECO:0007669"/>
    <property type="project" value="UniProtKB-KW"/>
</dbReference>
<sequence length="440" mass="48760">MKMDKTILLVDPRGSEDPVYRQVEQAGYRLVVAQDCPTALISLHQTEPMLVLVDADLDTPLSEFVARIRRAHPKCPVVTLVRAHQSVKASEAMRQGAMDYLLKPFTEEQLLAVVSHAISLHEPIPNMVVASQASRQVLLLAKKAAQTTASVLISGESGTGKERLARYIHDQSCRANGAYVAVNCAAIPESMLESTLFGHAKGAFTGAVASQVGKFELANGGTLLLDEISEMPLDLQAKLLRVIQERELEKLGSNQKVKLDVRIIAATNKDLREEVAKGRFREDLFYRLDVLPLAWPALRERPDDILPLARHFLDKYADGTAFELHPDAARSLLSHPWPGNVRELENVVQRALILARGLVLQPEDLMLPRSIERSFDPQVTSLQASKKCAEFQHVLDTLRRFNGHRQNTADALGVTTRALRYKLAAMREQGIDVNQLVVSG</sequence>
<dbReference type="PANTHER" id="PTHR32071">
    <property type="entry name" value="TRANSCRIPTIONAL REGULATORY PROTEIN"/>
    <property type="match status" value="1"/>
</dbReference>
<dbReference type="eggNOG" id="COG2204">
    <property type="taxonomic scope" value="Bacteria"/>
</dbReference>
<dbReference type="InterPro" id="IPR001789">
    <property type="entry name" value="Sig_transdc_resp-reg_receiver"/>
</dbReference>
<evidence type="ECO:0000259" key="7">
    <source>
        <dbReference type="PROSITE" id="PS50045"/>
    </source>
</evidence>
<keyword evidence="9" id="KW-0969">Cilium</keyword>
<dbReference type="Gene3D" id="1.10.10.60">
    <property type="entry name" value="Homeodomain-like"/>
    <property type="match status" value="1"/>
</dbReference>
<comment type="caution">
    <text evidence="9">The sequence shown here is derived from an EMBL/GenBank/DDBJ whole genome shotgun (WGS) entry which is preliminary data.</text>
</comment>
<dbReference type="InterPro" id="IPR009057">
    <property type="entry name" value="Homeodomain-like_sf"/>
</dbReference>
<protein>
    <submittedName>
        <fullName evidence="9">Two-component system lateral flagellar response regulator</fullName>
    </submittedName>
</protein>
<dbReference type="PROSITE" id="PS00676">
    <property type="entry name" value="SIGMA54_INTERACT_2"/>
    <property type="match status" value="1"/>
</dbReference>
<dbReference type="FunFam" id="3.40.50.300:FF:000006">
    <property type="entry name" value="DNA-binding transcriptional regulator NtrC"/>
    <property type="match status" value="1"/>
</dbReference>
<dbReference type="InterPro" id="IPR011006">
    <property type="entry name" value="CheY-like_superfamily"/>
</dbReference>
<keyword evidence="4" id="KW-0238">DNA-binding</keyword>
<keyword evidence="1" id="KW-0547">Nucleotide-binding</keyword>
<dbReference type="Pfam" id="PF02954">
    <property type="entry name" value="HTH_8"/>
    <property type="match status" value="1"/>
</dbReference>
<dbReference type="PROSITE" id="PS50110">
    <property type="entry name" value="RESPONSE_REGULATORY"/>
    <property type="match status" value="1"/>
</dbReference>
<feature type="modified residue" description="4-aspartylphosphate" evidence="6">
    <location>
        <position position="54"/>
    </location>
</feature>
<evidence type="ECO:0000256" key="3">
    <source>
        <dbReference type="ARBA" id="ARBA00023015"/>
    </source>
</evidence>
<dbReference type="PROSITE" id="PS50045">
    <property type="entry name" value="SIGMA54_INTERACT_4"/>
    <property type="match status" value="1"/>
</dbReference>
<keyword evidence="5" id="KW-0804">Transcription</keyword>
<keyword evidence="9" id="KW-0966">Cell projection</keyword>
<dbReference type="Proteomes" id="UP000006755">
    <property type="component" value="Unassembled WGS sequence"/>
</dbReference>
<dbReference type="GO" id="GO:0006355">
    <property type="term" value="P:regulation of DNA-templated transcription"/>
    <property type="evidence" value="ECO:0007669"/>
    <property type="project" value="InterPro"/>
</dbReference>
<dbReference type="PROSITE" id="PS00675">
    <property type="entry name" value="SIGMA54_INTERACT_1"/>
    <property type="match status" value="1"/>
</dbReference>
<dbReference type="SUPFAM" id="SSF46689">
    <property type="entry name" value="Homeodomain-like"/>
    <property type="match status" value="1"/>
</dbReference>
<evidence type="ECO:0000313" key="9">
    <source>
        <dbReference type="EMBL" id="EKE73963.1"/>
    </source>
</evidence>
<evidence type="ECO:0000256" key="5">
    <source>
        <dbReference type="ARBA" id="ARBA00023163"/>
    </source>
</evidence>
<dbReference type="SMART" id="SM00448">
    <property type="entry name" value="REC"/>
    <property type="match status" value="1"/>
</dbReference>
<organism evidence="9 10">
    <name type="scientific">Gallaecimonas xiamenensis 3-C-1</name>
    <dbReference type="NCBI Taxonomy" id="745411"/>
    <lineage>
        <taxon>Bacteria</taxon>
        <taxon>Pseudomonadati</taxon>
        <taxon>Pseudomonadota</taxon>
        <taxon>Gammaproteobacteria</taxon>
        <taxon>Enterobacterales</taxon>
        <taxon>Gallaecimonadaceae</taxon>
        <taxon>Gallaecimonas</taxon>
    </lineage>
</organism>
<dbReference type="Pfam" id="PF25601">
    <property type="entry name" value="AAA_lid_14"/>
    <property type="match status" value="1"/>
</dbReference>
<dbReference type="GO" id="GO:0000160">
    <property type="term" value="P:phosphorelay signal transduction system"/>
    <property type="evidence" value="ECO:0007669"/>
    <property type="project" value="InterPro"/>
</dbReference>
<dbReference type="PANTHER" id="PTHR32071:SF21">
    <property type="entry name" value="TRANSCRIPTIONAL REGULATORY PROTEIN FLGR"/>
    <property type="match status" value="1"/>
</dbReference>
<keyword evidence="6" id="KW-0597">Phosphoprotein</keyword>
<dbReference type="CDD" id="cd00009">
    <property type="entry name" value="AAA"/>
    <property type="match status" value="1"/>
</dbReference>
<gene>
    <name evidence="9" type="ORF">B3C1_09098</name>
</gene>
<feature type="domain" description="Sigma-54 factor interaction" evidence="7">
    <location>
        <begin position="127"/>
        <end position="353"/>
    </location>
</feature>
<dbReference type="SMART" id="SM00382">
    <property type="entry name" value="AAA"/>
    <property type="match status" value="1"/>
</dbReference>
<dbReference type="STRING" id="745411.B3C1_09098"/>
<dbReference type="InterPro" id="IPR025944">
    <property type="entry name" value="Sigma_54_int_dom_CS"/>
</dbReference>
<evidence type="ECO:0000313" key="10">
    <source>
        <dbReference type="Proteomes" id="UP000006755"/>
    </source>
</evidence>
<evidence type="ECO:0000259" key="8">
    <source>
        <dbReference type="PROSITE" id="PS50110"/>
    </source>
</evidence>
<dbReference type="InterPro" id="IPR002197">
    <property type="entry name" value="HTH_Fis"/>
</dbReference>
<dbReference type="GO" id="GO:0043565">
    <property type="term" value="F:sequence-specific DNA binding"/>
    <property type="evidence" value="ECO:0007669"/>
    <property type="project" value="InterPro"/>
</dbReference>
<evidence type="ECO:0000256" key="4">
    <source>
        <dbReference type="ARBA" id="ARBA00023125"/>
    </source>
</evidence>
<accession>K2JFM4</accession>
<keyword evidence="10" id="KW-1185">Reference proteome</keyword>
<feature type="domain" description="Response regulatory" evidence="8">
    <location>
        <begin position="5"/>
        <end position="118"/>
    </location>
</feature>
<dbReference type="InterPro" id="IPR025943">
    <property type="entry name" value="Sigma_54_int_dom_ATP-bd_2"/>
</dbReference>
<dbReference type="SUPFAM" id="SSF52172">
    <property type="entry name" value="CheY-like"/>
    <property type="match status" value="1"/>
</dbReference>
<proteinExistence type="predicted"/>
<dbReference type="InterPro" id="IPR058031">
    <property type="entry name" value="AAA_lid_NorR"/>
</dbReference>
<keyword evidence="2" id="KW-0067">ATP-binding</keyword>
<dbReference type="InterPro" id="IPR003593">
    <property type="entry name" value="AAA+_ATPase"/>
</dbReference>
<dbReference type="InterPro" id="IPR027417">
    <property type="entry name" value="P-loop_NTPase"/>
</dbReference>
<dbReference type="Gene3D" id="3.40.50.2300">
    <property type="match status" value="1"/>
</dbReference>
<dbReference type="InterPro" id="IPR025662">
    <property type="entry name" value="Sigma_54_int_dom_ATP-bd_1"/>
</dbReference>
<dbReference type="SUPFAM" id="SSF52540">
    <property type="entry name" value="P-loop containing nucleoside triphosphate hydrolases"/>
    <property type="match status" value="1"/>
</dbReference>
<dbReference type="PROSITE" id="PS00688">
    <property type="entry name" value="SIGMA54_INTERACT_3"/>
    <property type="match status" value="1"/>
</dbReference>